<gene>
    <name evidence="2" type="ORF">H9777_05915</name>
</gene>
<dbReference type="InterPro" id="IPR012337">
    <property type="entry name" value="RNaseH-like_sf"/>
</dbReference>
<sequence length="404" mass="46934">MSGALNQYMNICRDAFNGYTAKLNKSTKYVVIETLLLFMVIPRKINFTQLARYGNRCEQCYRQTFSKKFDWVQYNMNLMERLFGKNDRKAIAIDPSYISKSGKHTPNIGYFWSGVAGAAKRGLEILGIGIIDIDMKDCLMLKAEQTPNAENLQKKNYTLIDWYLHVLQGMKDRLLTISKYVVADAYFAKATFAQGLIDMGFHLVSRLRDDANLMYIYNGKPTGKRGRPKVYGEKIDFDNLDYSKMERIETDSEDEELYTLVAYSKAMKRNIRLVIWRSSKGKHKLYFSTDINMSGKEVIEFYRTRFQIEFCYRDAKQYTGLYHSQARDERKLDFAFNASFTAINAAKIMMKQYEVPFSVESLKSLIFNSYLLDRFFKLSGTRPNKKINAKLVKELIDIAAYRAA</sequence>
<dbReference type="InterPro" id="IPR038721">
    <property type="entry name" value="IS701-like_DDE_dom"/>
</dbReference>
<comment type="caution">
    <text evidence="2">The sequence shown here is derived from an EMBL/GenBank/DDBJ whole genome shotgun (WGS) entry which is preliminary data.</text>
</comment>
<name>A0A948WWM5_9BACT</name>
<organism evidence="2 3">
    <name type="scientific">Candidatus Phocaeicola faecigallinarum</name>
    <dbReference type="NCBI Taxonomy" id="2838732"/>
    <lineage>
        <taxon>Bacteria</taxon>
        <taxon>Pseudomonadati</taxon>
        <taxon>Bacteroidota</taxon>
        <taxon>Bacteroidia</taxon>
        <taxon>Bacteroidales</taxon>
        <taxon>Bacteroidaceae</taxon>
        <taxon>Phocaeicola</taxon>
    </lineage>
</organism>
<dbReference type="AlphaFoldDB" id="A0A948WWM5"/>
<reference evidence="2" key="1">
    <citation type="journal article" date="2021" name="PeerJ">
        <title>Extensive microbial diversity within the chicken gut microbiome revealed by metagenomics and culture.</title>
        <authorList>
            <person name="Gilroy R."/>
            <person name="Ravi A."/>
            <person name="Getino M."/>
            <person name="Pursley I."/>
            <person name="Horton D.L."/>
            <person name="Alikhan N.F."/>
            <person name="Baker D."/>
            <person name="Gharbi K."/>
            <person name="Hall N."/>
            <person name="Watson M."/>
            <person name="Adriaenssens E.M."/>
            <person name="Foster-Nyarko E."/>
            <person name="Jarju S."/>
            <person name="Secka A."/>
            <person name="Antonio M."/>
            <person name="Oren A."/>
            <person name="Chaudhuri R.R."/>
            <person name="La Ragione R."/>
            <person name="Hildebrand F."/>
            <person name="Pallen M.J."/>
        </authorList>
    </citation>
    <scope>NUCLEOTIDE SEQUENCE</scope>
    <source>
        <strain evidence="2">G4-2901</strain>
    </source>
</reference>
<accession>A0A948WWM5</accession>
<dbReference type="SUPFAM" id="SSF53098">
    <property type="entry name" value="Ribonuclease H-like"/>
    <property type="match status" value="1"/>
</dbReference>
<evidence type="ECO:0000259" key="1">
    <source>
        <dbReference type="Pfam" id="PF13546"/>
    </source>
</evidence>
<protein>
    <submittedName>
        <fullName evidence="2">Transposase</fullName>
    </submittedName>
</protein>
<dbReference type="EMBL" id="JAHLFW010000052">
    <property type="protein sequence ID" value="MBU3837840.1"/>
    <property type="molecule type" value="Genomic_DNA"/>
</dbReference>
<reference evidence="2" key="2">
    <citation type="submission" date="2021-04" db="EMBL/GenBank/DDBJ databases">
        <authorList>
            <person name="Gilroy R."/>
        </authorList>
    </citation>
    <scope>NUCLEOTIDE SEQUENCE</scope>
    <source>
        <strain evidence="2">G4-2901</strain>
    </source>
</reference>
<proteinExistence type="predicted"/>
<evidence type="ECO:0000313" key="3">
    <source>
        <dbReference type="Proteomes" id="UP000783796"/>
    </source>
</evidence>
<dbReference type="Proteomes" id="UP000783796">
    <property type="component" value="Unassembled WGS sequence"/>
</dbReference>
<dbReference type="Pfam" id="PF13546">
    <property type="entry name" value="DDE_5"/>
    <property type="match status" value="1"/>
</dbReference>
<feature type="domain" description="Transposase IS701-like DDE" evidence="1">
    <location>
        <begin position="62"/>
        <end position="239"/>
    </location>
</feature>
<evidence type="ECO:0000313" key="2">
    <source>
        <dbReference type="EMBL" id="MBU3837840.1"/>
    </source>
</evidence>